<dbReference type="PROSITE" id="PS00758">
    <property type="entry name" value="ARGE_DAPE_CPG2_1"/>
    <property type="match status" value="1"/>
</dbReference>
<evidence type="ECO:0000256" key="6">
    <source>
        <dbReference type="ARBA" id="ARBA00016853"/>
    </source>
</evidence>
<dbReference type="EC" id="3.5.1.18" evidence="5"/>
<dbReference type="SUPFAM" id="SSF55031">
    <property type="entry name" value="Bacterial exopeptidase dimerisation domain"/>
    <property type="match status" value="1"/>
</dbReference>
<sequence>MPIVDPVALTQSLVTFNSVNPPGDEEACARFLKTVLDELGFQTVLHRFGARRFNLVATLAGRRGDAANGDANAPLGFTGHLDTVPLGNADWTQDPHGGRIVDGRLYGRGTSDMKAGIASFIAACAPMMDALRDGSGLQLILTGGEETGCDGAKALRAEQPALLKQLGALIVGEPTENRVVIGHKGALWLKAVARGVTAHGAMPQEGVNAIYGAARAITRIQTFEMGEPHPRMGAPTLNVGTVAGGLNINSVPDHAEFSIDMRTVPGIDHACLTTRLHHHIGDVALSPIIDLPSVYSDPEQSWVARMTALAEDLVGPSGPVRTVQYFTDAAVLQPACGYPPTIIVGPGESTMAHKTDEYCRVDRLHQAVSLYGAILADWVQQ</sequence>
<evidence type="ECO:0000313" key="13">
    <source>
        <dbReference type="EMBL" id="MCY0386595.1"/>
    </source>
</evidence>
<dbReference type="SUPFAM" id="SSF53187">
    <property type="entry name" value="Zn-dependent exopeptidases"/>
    <property type="match status" value="1"/>
</dbReference>
<evidence type="ECO:0000259" key="12">
    <source>
        <dbReference type="Pfam" id="PF07687"/>
    </source>
</evidence>
<evidence type="ECO:0000313" key="14">
    <source>
        <dbReference type="Proteomes" id="UP001082899"/>
    </source>
</evidence>
<comment type="catalytic activity">
    <reaction evidence="11">
        <text>N-succinyl-(2S,6S)-2,6-diaminopimelate + H2O = (2S,6S)-2,6-diaminopimelate + succinate</text>
        <dbReference type="Rhea" id="RHEA:22608"/>
        <dbReference type="ChEBI" id="CHEBI:15377"/>
        <dbReference type="ChEBI" id="CHEBI:30031"/>
        <dbReference type="ChEBI" id="CHEBI:57609"/>
        <dbReference type="ChEBI" id="CHEBI:58087"/>
        <dbReference type="EC" id="3.5.1.18"/>
    </reaction>
</comment>
<dbReference type="RefSeq" id="WP_267846099.1">
    <property type="nucleotide sequence ID" value="NZ_JAPMXC010000001.1"/>
</dbReference>
<evidence type="ECO:0000256" key="11">
    <source>
        <dbReference type="ARBA" id="ARBA00051301"/>
    </source>
</evidence>
<dbReference type="InterPro" id="IPR002933">
    <property type="entry name" value="Peptidase_M20"/>
</dbReference>
<comment type="cofactor">
    <cofactor evidence="1">
        <name>Co(2+)</name>
        <dbReference type="ChEBI" id="CHEBI:48828"/>
    </cofactor>
</comment>
<name>A0ABT3ZJX9_9BURK</name>
<evidence type="ECO:0000256" key="1">
    <source>
        <dbReference type="ARBA" id="ARBA00001941"/>
    </source>
</evidence>
<dbReference type="PROSITE" id="PS00759">
    <property type="entry name" value="ARGE_DAPE_CPG2_2"/>
    <property type="match status" value="1"/>
</dbReference>
<dbReference type="NCBIfam" id="TIGR01910">
    <property type="entry name" value="DapE-ArgE"/>
    <property type="match status" value="1"/>
</dbReference>
<feature type="domain" description="Peptidase M20 dimerisation" evidence="12">
    <location>
        <begin position="181"/>
        <end position="283"/>
    </location>
</feature>
<keyword evidence="9" id="KW-0862">Zinc</keyword>
<dbReference type="PANTHER" id="PTHR43808:SF32">
    <property type="entry name" value="ARGE_DAPE-RELATED DEACYLASE"/>
    <property type="match status" value="1"/>
</dbReference>
<evidence type="ECO:0000256" key="10">
    <source>
        <dbReference type="ARBA" id="ARBA00023285"/>
    </source>
</evidence>
<dbReference type="Pfam" id="PF07687">
    <property type="entry name" value="M20_dimer"/>
    <property type="match status" value="1"/>
</dbReference>
<keyword evidence="7" id="KW-0479">Metal-binding</keyword>
<evidence type="ECO:0000256" key="2">
    <source>
        <dbReference type="ARBA" id="ARBA00001947"/>
    </source>
</evidence>
<dbReference type="InterPro" id="IPR001261">
    <property type="entry name" value="ArgE/DapE_CS"/>
</dbReference>
<proteinExistence type="inferred from homology"/>
<keyword evidence="8" id="KW-0378">Hydrolase</keyword>
<evidence type="ECO:0000256" key="3">
    <source>
        <dbReference type="ARBA" id="ARBA00005130"/>
    </source>
</evidence>
<evidence type="ECO:0000256" key="7">
    <source>
        <dbReference type="ARBA" id="ARBA00022723"/>
    </source>
</evidence>
<organism evidence="13 14">
    <name type="scientific">Robbsia betulipollinis</name>
    <dbReference type="NCBI Taxonomy" id="2981849"/>
    <lineage>
        <taxon>Bacteria</taxon>
        <taxon>Pseudomonadati</taxon>
        <taxon>Pseudomonadota</taxon>
        <taxon>Betaproteobacteria</taxon>
        <taxon>Burkholderiales</taxon>
        <taxon>Burkholderiaceae</taxon>
        <taxon>Robbsia</taxon>
    </lineage>
</organism>
<accession>A0ABT3ZJX9</accession>
<evidence type="ECO:0000256" key="5">
    <source>
        <dbReference type="ARBA" id="ARBA00011921"/>
    </source>
</evidence>
<keyword evidence="10" id="KW-0170">Cobalt</keyword>
<dbReference type="Proteomes" id="UP001082899">
    <property type="component" value="Unassembled WGS sequence"/>
</dbReference>
<dbReference type="InterPro" id="IPR050072">
    <property type="entry name" value="Peptidase_M20A"/>
</dbReference>
<dbReference type="EMBL" id="JAPMXC010000001">
    <property type="protein sequence ID" value="MCY0386595.1"/>
    <property type="molecule type" value="Genomic_DNA"/>
</dbReference>
<comment type="similarity">
    <text evidence="4">Belongs to the peptidase M20A family.</text>
</comment>
<dbReference type="CDD" id="cd08659">
    <property type="entry name" value="M20_ArgE_DapE-like"/>
    <property type="match status" value="1"/>
</dbReference>
<dbReference type="Gene3D" id="3.40.630.10">
    <property type="entry name" value="Zn peptidases"/>
    <property type="match status" value="1"/>
</dbReference>
<evidence type="ECO:0000256" key="8">
    <source>
        <dbReference type="ARBA" id="ARBA00022801"/>
    </source>
</evidence>
<comment type="caution">
    <text evidence="13">The sequence shown here is derived from an EMBL/GenBank/DDBJ whole genome shotgun (WGS) entry which is preliminary data.</text>
</comment>
<dbReference type="InterPro" id="IPR010182">
    <property type="entry name" value="ArgE/DapE"/>
</dbReference>
<comment type="cofactor">
    <cofactor evidence="2">
        <name>Zn(2+)</name>
        <dbReference type="ChEBI" id="CHEBI:29105"/>
    </cofactor>
</comment>
<dbReference type="Gene3D" id="3.30.70.360">
    <property type="match status" value="1"/>
</dbReference>
<dbReference type="PANTHER" id="PTHR43808">
    <property type="entry name" value="ACETYLORNITHINE DEACETYLASE"/>
    <property type="match status" value="1"/>
</dbReference>
<gene>
    <name evidence="13" type="ORF">OVY01_04950</name>
</gene>
<evidence type="ECO:0000256" key="9">
    <source>
        <dbReference type="ARBA" id="ARBA00022833"/>
    </source>
</evidence>
<reference evidence="13" key="1">
    <citation type="submission" date="2022-11" db="EMBL/GenBank/DDBJ databases">
        <title>Robbsia betulipollinis sp. nov., isolated from pollen of birch (Betula pendula).</title>
        <authorList>
            <person name="Shi H."/>
            <person name="Ambika Manirajan B."/>
            <person name="Ratering S."/>
            <person name="Geissler-Plaum R."/>
            <person name="Schnell S."/>
        </authorList>
    </citation>
    <scope>NUCLEOTIDE SEQUENCE</scope>
    <source>
        <strain evidence="13">Bb-Pol-6</strain>
    </source>
</reference>
<dbReference type="InterPro" id="IPR011650">
    <property type="entry name" value="Peptidase_M20_dimer"/>
</dbReference>
<dbReference type="Pfam" id="PF01546">
    <property type="entry name" value="Peptidase_M20"/>
    <property type="match status" value="1"/>
</dbReference>
<dbReference type="InterPro" id="IPR036264">
    <property type="entry name" value="Bact_exopeptidase_dim_dom"/>
</dbReference>
<protein>
    <recommendedName>
        <fullName evidence="6">Probable succinyl-diaminopimelate desuccinylase</fullName>
        <ecNumber evidence="5">3.5.1.18</ecNumber>
    </recommendedName>
</protein>
<keyword evidence="14" id="KW-1185">Reference proteome</keyword>
<comment type="pathway">
    <text evidence="3">Amino-acid biosynthesis; L-lysine biosynthesis via DAP pathway; LL-2,6-diaminopimelate from (S)-tetrahydrodipicolinate (succinylase route): step 3/3.</text>
</comment>
<evidence type="ECO:0000256" key="4">
    <source>
        <dbReference type="ARBA" id="ARBA00006247"/>
    </source>
</evidence>